<reference evidence="1 2" key="1">
    <citation type="submission" date="2017-04" db="EMBL/GenBank/DDBJ databases">
        <title>Accumulation and expression of multiple antibiotic resistance genes in Arcobacter cryaerophilus that thrives in sewage.</title>
        <authorList>
            <person name="Millar J.A."/>
            <person name="Raghavan R."/>
        </authorList>
    </citation>
    <scope>NUCLEOTIDE SEQUENCE [LARGE SCALE GENOMIC DNA]</scope>
    <source>
        <strain evidence="1 2">AZT-1</strain>
    </source>
</reference>
<proteinExistence type="predicted"/>
<name>A0A1V9VD60_9BACT</name>
<dbReference type="InterPro" id="IPR006127">
    <property type="entry name" value="ZnuA-like"/>
</dbReference>
<evidence type="ECO:0008006" key="3">
    <source>
        <dbReference type="Google" id="ProtNLM"/>
    </source>
</evidence>
<dbReference type="Proteomes" id="UP000192599">
    <property type="component" value="Unassembled WGS sequence"/>
</dbReference>
<dbReference type="GO" id="GO:0046872">
    <property type="term" value="F:metal ion binding"/>
    <property type="evidence" value="ECO:0007669"/>
    <property type="project" value="InterPro"/>
</dbReference>
<dbReference type="Gene3D" id="3.40.50.1980">
    <property type="entry name" value="Nitrogenase molybdenum iron protein domain"/>
    <property type="match status" value="1"/>
</dbReference>
<evidence type="ECO:0000313" key="1">
    <source>
        <dbReference type="EMBL" id="OQR41839.1"/>
    </source>
</evidence>
<evidence type="ECO:0000313" key="2">
    <source>
        <dbReference type="Proteomes" id="UP000192599"/>
    </source>
</evidence>
<dbReference type="AlphaFoldDB" id="A0A1V9VD60"/>
<dbReference type="SUPFAM" id="SSF53807">
    <property type="entry name" value="Helical backbone' metal receptor"/>
    <property type="match status" value="1"/>
</dbReference>
<gene>
    <name evidence="1" type="ORF">AS859_03430</name>
</gene>
<dbReference type="EMBL" id="LNTC01000025">
    <property type="protein sequence ID" value="OQR41839.1"/>
    <property type="molecule type" value="Genomic_DNA"/>
</dbReference>
<comment type="caution">
    <text evidence="1">The sequence shown here is derived from an EMBL/GenBank/DDBJ whole genome shotgun (WGS) entry which is preliminary data.</text>
</comment>
<sequence>MIKILFLLLFPLFLFSKYQVVTYFPLESNIVKKIAHNEIKIREITNRFIPVYRELPYSEVSRLSNAKIYFHFGLDVEKAYGKVLKERNPELVEIDLSEGIGKIPNNPYFWTDPFILRDVGKKIFETLVIYDKSQTEFYRKNYENFLEEIDETFLKIKRKFEISDIYAIYVFDDYWEYFANRFRIKTFKREKEHLNIADINKLVEFKDKENITRILFFDEKDHNVVFSLANNLNIKAVEDNIFNDNWQINLLELANNLNK</sequence>
<dbReference type="InterPro" id="IPR050492">
    <property type="entry name" value="Bact_metal-bind_prot9"/>
</dbReference>
<dbReference type="PANTHER" id="PTHR42953">
    <property type="entry name" value="HIGH-AFFINITY ZINC UPTAKE SYSTEM PROTEIN ZNUA-RELATED"/>
    <property type="match status" value="1"/>
</dbReference>
<accession>A0A1V9VD60</accession>
<organism evidence="1 2">
    <name type="scientific">Aliarcobacter cryaerophilus</name>
    <dbReference type="NCBI Taxonomy" id="28198"/>
    <lineage>
        <taxon>Bacteria</taxon>
        <taxon>Pseudomonadati</taxon>
        <taxon>Campylobacterota</taxon>
        <taxon>Epsilonproteobacteria</taxon>
        <taxon>Campylobacterales</taxon>
        <taxon>Arcobacteraceae</taxon>
        <taxon>Aliarcobacter</taxon>
    </lineage>
</organism>
<protein>
    <recommendedName>
        <fullName evidence="3">Zinc ABC transporter substrate-binding protein</fullName>
    </recommendedName>
</protein>
<dbReference type="Pfam" id="PF01297">
    <property type="entry name" value="ZnuA"/>
    <property type="match status" value="1"/>
</dbReference>
<dbReference type="GO" id="GO:0030001">
    <property type="term" value="P:metal ion transport"/>
    <property type="evidence" value="ECO:0007669"/>
    <property type="project" value="InterPro"/>
</dbReference>